<dbReference type="PANTHER" id="PTHR30481:SF3">
    <property type="entry name" value="DNA ADENINE METHYLASE"/>
    <property type="match status" value="1"/>
</dbReference>
<reference evidence="9" key="1">
    <citation type="submission" date="2019-12" db="EMBL/GenBank/DDBJ databases">
        <authorList>
            <person name="zhang j."/>
            <person name="sun C.M."/>
        </authorList>
    </citation>
    <scope>NUCLEOTIDE SEQUENCE</scope>
    <source>
        <strain evidence="9">NS-1</strain>
    </source>
</reference>
<feature type="binding site" evidence="7">
    <location>
        <position position="19"/>
    </location>
    <ligand>
        <name>S-adenosyl-L-methionine</name>
        <dbReference type="ChEBI" id="CHEBI:59789"/>
    </ligand>
</feature>
<keyword evidence="10" id="KW-1185">Reference proteome</keyword>
<dbReference type="PANTHER" id="PTHR30481">
    <property type="entry name" value="DNA ADENINE METHYLASE"/>
    <property type="match status" value="1"/>
</dbReference>
<dbReference type="RefSeq" id="WP_230869164.1">
    <property type="nucleotide sequence ID" value="NZ_CP046640.1"/>
</dbReference>
<dbReference type="InterPro" id="IPR002052">
    <property type="entry name" value="DNA_methylase_N6_adenine_CS"/>
</dbReference>
<evidence type="ECO:0000313" key="10">
    <source>
        <dbReference type="Proteomes" id="UP000665020"/>
    </source>
</evidence>
<evidence type="ECO:0000256" key="7">
    <source>
        <dbReference type="PIRSR" id="PIRSR000398-1"/>
    </source>
</evidence>
<dbReference type="InterPro" id="IPR023095">
    <property type="entry name" value="Ade_MeTrfase_dom_2"/>
</dbReference>
<dbReference type="GO" id="GO:0009007">
    <property type="term" value="F:site-specific DNA-methyltransferase (adenine-specific) activity"/>
    <property type="evidence" value="ECO:0007669"/>
    <property type="project" value="UniProtKB-UniRule"/>
</dbReference>
<feature type="binding site" evidence="7">
    <location>
        <position position="15"/>
    </location>
    <ligand>
        <name>S-adenosyl-L-methionine</name>
        <dbReference type="ChEBI" id="CHEBI:59789"/>
    </ligand>
</feature>
<dbReference type="AlphaFoldDB" id="A0A8A7K7W0"/>
<dbReference type="Gene3D" id="1.10.1020.10">
    <property type="entry name" value="Adenine-specific Methyltransferase, Domain 2"/>
    <property type="match status" value="1"/>
</dbReference>
<dbReference type="EC" id="2.1.1.72" evidence="2 8"/>
<evidence type="ECO:0000256" key="6">
    <source>
        <dbReference type="ARBA" id="ARBA00047942"/>
    </source>
</evidence>
<dbReference type="KEGG" id="ifn:GM661_05810"/>
<comment type="similarity">
    <text evidence="1 8">Belongs to the N(4)/N(6)-methyltransferase family.</text>
</comment>
<gene>
    <name evidence="9" type="ORF">GM661_05810</name>
</gene>
<dbReference type="GO" id="GO:0043565">
    <property type="term" value="F:sequence-specific DNA binding"/>
    <property type="evidence" value="ECO:0007669"/>
    <property type="project" value="TreeGrafter"/>
</dbReference>
<dbReference type="GO" id="GO:1904047">
    <property type="term" value="F:S-adenosyl-L-methionine binding"/>
    <property type="evidence" value="ECO:0007669"/>
    <property type="project" value="TreeGrafter"/>
</dbReference>
<dbReference type="PIRSF" id="PIRSF000398">
    <property type="entry name" value="M_m6A_EcoRV"/>
    <property type="match status" value="1"/>
</dbReference>
<evidence type="ECO:0000256" key="4">
    <source>
        <dbReference type="ARBA" id="ARBA00022679"/>
    </source>
</evidence>
<dbReference type="GO" id="GO:0006298">
    <property type="term" value="P:mismatch repair"/>
    <property type="evidence" value="ECO:0007669"/>
    <property type="project" value="TreeGrafter"/>
</dbReference>
<dbReference type="EMBL" id="CP046640">
    <property type="protein sequence ID" value="QTL97531.1"/>
    <property type="molecule type" value="Genomic_DNA"/>
</dbReference>
<dbReference type="GO" id="GO:0032259">
    <property type="term" value="P:methylation"/>
    <property type="evidence" value="ECO:0007669"/>
    <property type="project" value="UniProtKB-KW"/>
</dbReference>
<evidence type="ECO:0000313" key="9">
    <source>
        <dbReference type="EMBL" id="QTL97531.1"/>
    </source>
</evidence>
<keyword evidence="4 8" id="KW-0808">Transferase</keyword>
<feature type="binding site" evidence="7">
    <location>
        <position position="190"/>
    </location>
    <ligand>
        <name>S-adenosyl-L-methionine</name>
        <dbReference type="ChEBI" id="CHEBI:59789"/>
    </ligand>
</feature>
<evidence type="ECO:0000256" key="5">
    <source>
        <dbReference type="ARBA" id="ARBA00022691"/>
    </source>
</evidence>
<accession>A0A8A7K7W0</accession>
<evidence type="ECO:0000256" key="2">
    <source>
        <dbReference type="ARBA" id="ARBA00011900"/>
    </source>
</evidence>
<keyword evidence="5 8" id="KW-0949">S-adenosyl-L-methionine</keyword>
<dbReference type="Pfam" id="PF02086">
    <property type="entry name" value="MethyltransfD12"/>
    <property type="match status" value="1"/>
</dbReference>
<dbReference type="SUPFAM" id="SSF53335">
    <property type="entry name" value="S-adenosyl-L-methionine-dependent methyltransferases"/>
    <property type="match status" value="1"/>
</dbReference>
<proteinExistence type="inferred from homology"/>
<dbReference type="InterPro" id="IPR012263">
    <property type="entry name" value="M_m6A_EcoRV"/>
</dbReference>
<evidence type="ECO:0000256" key="3">
    <source>
        <dbReference type="ARBA" id="ARBA00022603"/>
    </source>
</evidence>
<sequence>MVRKKNNLVKPFVKWAGGKRQVIDEIKKYIPENISTYYEPFVGGGAVLFELQPNKAVINDVNVHLYNVYNVIKNNVDELIEDLKQHKNEEDYYYKMRAKDRTDEFNGMTDVQKASRILYLNKTCYNGLFRVNSSGEFNVPFGRYKNPSIVNEPVLRAVSHYLNNNNIAILNVDFEEAIKGMRKQAFVYFDPPYHPLSDTSSFTGYTLDGFDEKDQIRLRKLCDKLNKRGCRFLLSNSSAKFIIDLYDHKDYKIDYVGANRSINSDASSRGEVKEVLVRNY</sequence>
<name>A0A8A7K7W0_9FIRM</name>
<dbReference type="REBASE" id="473171">
    <property type="entry name" value="M.HbaNS1ORF5810P"/>
</dbReference>
<organism evidence="9 10">
    <name type="scientific">Iocasia fonsfrigidae</name>
    <dbReference type="NCBI Taxonomy" id="2682810"/>
    <lineage>
        <taxon>Bacteria</taxon>
        <taxon>Bacillati</taxon>
        <taxon>Bacillota</taxon>
        <taxon>Clostridia</taxon>
        <taxon>Halanaerobiales</taxon>
        <taxon>Halanaerobiaceae</taxon>
        <taxon>Iocasia</taxon>
    </lineage>
</organism>
<evidence type="ECO:0000256" key="1">
    <source>
        <dbReference type="ARBA" id="ARBA00006594"/>
    </source>
</evidence>
<evidence type="ECO:0000256" key="8">
    <source>
        <dbReference type="RuleBase" id="RU361257"/>
    </source>
</evidence>
<dbReference type="NCBIfam" id="TIGR00571">
    <property type="entry name" value="dam"/>
    <property type="match status" value="1"/>
</dbReference>
<dbReference type="PRINTS" id="PR00505">
    <property type="entry name" value="D12N6MTFRASE"/>
</dbReference>
<dbReference type="InterPro" id="IPR012327">
    <property type="entry name" value="MeTrfase_D12"/>
</dbReference>
<comment type="catalytic activity">
    <reaction evidence="6 8">
        <text>a 2'-deoxyadenosine in DNA + S-adenosyl-L-methionine = an N(6)-methyl-2'-deoxyadenosine in DNA + S-adenosyl-L-homocysteine + H(+)</text>
        <dbReference type="Rhea" id="RHEA:15197"/>
        <dbReference type="Rhea" id="RHEA-COMP:12418"/>
        <dbReference type="Rhea" id="RHEA-COMP:12419"/>
        <dbReference type="ChEBI" id="CHEBI:15378"/>
        <dbReference type="ChEBI" id="CHEBI:57856"/>
        <dbReference type="ChEBI" id="CHEBI:59789"/>
        <dbReference type="ChEBI" id="CHEBI:90615"/>
        <dbReference type="ChEBI" id="CHEBI:90616"/>
        <dbReference type="EC" id="2.1.1.72"/>
    </reaction>
</comment>
<dbReference type="Gene3D" id="3.40.50.150">
    <property type="entry name" value="Vaccinia Virus protein VP39"/>
    <property type="match status" value="1"/>
</dbReference>
<dbReference type="GO" id="GO:0009307">
    <property type="term" value="P:DNA restriction-modification system"/>
    <property type="evidence" value="ECO:0007669"/>
    <property type="project" value="InterPro"/>
</dbReference>
<protein>
    <recommendedName>
        <fullName evidence="2 8">Site-specific DNA-methyltransferase (adenine-specific)</fullName>
        <ecNumber evidence="2 8">2.1.1.72</ecNumber>
    </recommendedName>
</protein>
<dbReference type="PROSITE" id="PS00092">
    <property type="entry name" value="N6_MTASE"/>
    <property type="match status" value="1"/>
</dbReference>
<keyword evidence="3 8" id="KW-0489">Methyltransferase</keyword>
<feature type="binding site" evidence="7">
    <location>
        <position position="60"/>
    </location>
    <ligand>
        <name>S-adenosyl-L-methionine</name>
        <dbReference type="ChEBI" id="CHEBI:59789"/>
    </ligand>
</feature>
<dbReference type="Proteomes" id="UP000665020">
    <property type="component" value="Chromosome"/>
</dbReference>
<dbReference type="InterPro" id="IPR029063">
    <property type="entry name" value="SAM-dependent_MTases_sf"/>
</dbReference>